<evidence type="ECO:0000256" key="8">
    <source>
        <dbReference type="PIRSR" id="PIRSR000102-1"/>
    </source>
</evidence>
<evidence type="ECO:0000256" key="2">
    <source>
        <dbReference type="ARBA" id="ARBA00006054"/>
    </source>
</evidence>
<feature type="binding site" evidence="7">
    <location>
        <position position="145"/>
    </location>
    <ligand>
        <name>NAD(+)</name>
        <dbReference type="ChEBI" id="CHEBI:57540"/>
    </ligand>
</feature>
<dbReference type="InterPro" id="IPR001236">
    <property type="entry name" value="Lactate/malate_DH_N"/>
</dbReference>
<feature type="binding site" evidence="7">
    <location>
        <position position="14"/>
    </location>
    <ligand>
        <name>NAD(+)</name>
        <dbReference type="ChEBI" id="CHEBI:57540"/>
    </ligand>
</feature>
<feature type="binding site" evidence="7">
    <location>
        <begin position="150"/>
        <end position="153"/>
    </location>
    <ligand>
        <name>substrate</name>
    </ligand>
</feature>
<dbReference type="Gene3D" id="3.40.50.720">
    <property type="entry name" value="NAD(P)-binding Rossmann-like Domain"/>
    <property type="match status" value="1"/>
</dbReference>
<feature type="binding site" evidence="7">
    <location>
        <position position="90"/>
    </location>
    <ligand>
        <name>substrate</name>
    </ligand>
</feature>
<evidence type="ECO:0000259" key="11">
    <source>
        <dbReference type="Pfam" id="PF02866"/>
    </source>
</evidence>
<comment type="pathway">
    <text evidence="1 7">Fermentation; pyruvate fermentation to lactate; (S)-lactate from pyruvate: step 1/1.</text>
</comment>
<feature type="binding site" evidence="7">
    <location>
        <begin position="81"/>
        <end position="82"/>
    </location>
    <ligand>
        <name>NAD(+)</name>
        <dbReference type="ChEBI" id="CHEBI:57540"/>
    </ligand>
</feature>
<gene>
    <name evidence="7" type="primary">ldh</name>
    <name evidence="12" type="ORF">C5Q98_05635</name>
</gene>
<dbReference type="Proteomes" id="UP000237947">
    <property type="component" value="Chromosome"/>
</dbReference>
<evidence type="ECO:0000313" key="13">
    <source>
        <dbReference type="Proteomes" id="UP000237947"/>
    </source>
</evidence>
<dbReference type="KEGG" id="fsa:C5Q98_05635"/>
<comment type="function">
    <text evidence="7">Catalyzes the conversion of lactate to pyruvate.</text>
</comment>
<dbReference type="Gene3D" id="3.90.110.10">
    <property type="entry name" value="Lactate dehydrogenase/glycoside hydrolase, family 4, C-terminal"/>
    <property type="match status" value="1"/>
</dbReference>
<dbReference type="GO" id="GO:0005737">
    <property type="term" value="C:cytoplasm"/>
    <property type="evidence" value="ECO:0007669"/>
    <property type="project" value="UniProtKB-SubCell"/>
</dbReference>
<reference evidence="13" key="1">
    <citation type="submission" date="2018-02" db="EMBL/GenBank/DDBJ databases">
        <authorList>
            <person name="Holder M.E."/>
            <person name="Ajami N.J."/>
            <person name="Petrosino J.F."/>
        </authorList>
    </citation>
    <scope>NUCLEOTIDE SEQUENCE [LARGE SCALE GENOMIC DNA]</scope>
    <source>
        <strain evidence="13">CCUG 47711</strain>
    </source>
</reference>
<comment type="caution">
    <text evidence="7">Lacks conserved residue(s) required for the propagation of feature annotation.</text>
</comment>
<dbReference type="Pfam" id="PF00056">
    <property type="entry name" value="Ldh_1_N"/>
    <property type="match status" value="1"/>
</dbReference>
<dbReference type="SUPFAM" id="SSF51735">
    <property type="entry name" value="NAD(P)-binding Rossmann-fold domains"/>
    <property type="match status" value="1"/>
</dbReference>
<sequence length="315" mass="33910">MNLQKVVVIGAGNVGSATAFRLMNSGLFNKIAIIDANQEKAEGEALDIAHGSVLATKPVKVYAGSYEKDVKEAGFVVITAGAAQKPGETRLDLVKKNTNIFKSIVPAIMETGFSGYIVVVANPVDILTYVTYKLSGLPKERIIGSGTVLDSSRFIYLLSQELKVNAASISADILGEHGDSSFPAWSRVTVHGTPVDEFAKARGIDLTDELKENIYQQVRDSAYEIINKKGTTNYGIAMTTTRIVEALYTNSNKVMPVSSVMDGEYGLEGLAISMPALISREGVVSLELSYTAEELSKLRASAETMKTVLDELDLD</sequence>
<feature type="binding site" evidence="7">
    <location>
        <position position="84"/>
    </location>
    <ligand>
        <name>substrate</name>
    </ligand>
</feature>
<dbReference type="PRINTS" id="PR00086">
    <property type="entry name" value="LLDHDRGNASE"/>
</dbReference>
<dbReference type="GO" id="GO:0006089">
    <property type="term" value="P:lactate metabolic process"/>
    <property type="evidence" value="ECO:0007669"/>
    <property type="project" value="TreeGrafter"/>
</dbReference>
<dbReference type="OrthoDB" id="9802969at2"/>
<comment type="catalytic activity">
    <reaction evidence="6 7">
        <text>(S)-lactate + NAD(+) = pyruvate + NADH + H(+)</text>
        <dbReference type="Rhea" id="RHEA:23444"/>
        <dbReference type="ChEBI" id="CHEBI:15361"/>
        <dbReference type="ChEBI" id="CHEBI:15378"/>
        <dbReference type="ChEBI" id="CHEBI:16651"/>
        <dbReference type="ChEBI" id="CHEBI:57540"/>
        <dbReference type="ChEBI" id="CHEBI:57945"/>
        <dbReference type="EC" id="1.1.1.27"/>
    </reaction>
</comment>
<dbReference type="InterPro" id="IPR036291">
    <property type="entry name" value="NAD(P)-bd_dom_sf"/>
</dbReference>
<dbReference type="InterPro" id="IPR011304">
    <property type="entry name" value="L-lactate_DH"/>
</dbReference>
<feature type="binding site" evidence="7">
    <location>
        <position position="40"/>
    </location>
    <ligand>
        <name>NAD(+)</name>
        <dbReference type="ChEBI" id="CHEBI:57540"/>
    </ligand>
</feature>
<feature type="binding site" evidence="7 9">
    <location>
        <position position="35"/>
    </location>
    <ligand>
        <name>NAD(+)</name>
        <dbReference type="ChEBI" id="CHEBI:57540"/>
    </ligand>
</feature>
<dbReference type="UniPathway" id="UPA00554">
    <property type="reaction ID" value="UER00611"/>
</dbReference>
<dbReference type="FunFam" id="3.40.50.720:FF:000018">
    <property type="entry name" value="Malate dehydrogenase"/>
    <property type="match status" value="1"/>
</dbReference>
<dbReference type="RefSeq" id="WP_106012677.1">
    <property type="nucleotide sequence ID" value="NZ_CP027226.1"/>
</dbReference>
<feature type="binding site" evidence="7 9">
    <location>
        <begin position="120"/>
        <end position="122"/>
    </location>
    <ligand>
        <name>NAD(+)</name>
        <dbReference type="ChEBI" id="CHEBI:57540"/>
    </ligand>
</feature>
<dbReference type="PIRSF" id="PIRSF000102">
    <property type="entry name" value="Lac_mal_DH"/>
    <property type="match status" value="1"/>
</dbReference>
<dbReference type="InterPro" id="IPR001557">
    <property type="entry name" value="L-lactate/malate_DH"/>
</dbReference>
<keyword evidence="5 7" id="KW-0520">NAD</keyword>
<proteinExistence type="inferred from homology"/>
<evidence type="ECO:0000256" key="1">
    <source>
        <dbReference type="ARBA" id="ARBA00004843"/>
    </source>
</evidence>
<evidence type="ECO:0000256" key="4">
    <source>
        <dbReference type="ARBA" id="ARBA00023002"/>
    </source>
</evidence>
<dbReference type="Pfam" id="PF02866">
    <property type="entry name" value="Ldh_1_C"/>
    <property type="match status" value="1"/>
</dbReference>
<evidence type="ECO:0000256" key="9">
    <source>
        <dbReference type="PIRSR" id="PIRSR000102-3"/>
    </source>
</evidence>
<evidence type="ECO:0000256" key="3">
    <source>
        <dbReference type="ARBA" id="ARBA00012967"/>
    </source>
</evidence>
<keyword evidence="7" id="KW-0597">Phosphoprotein</keyword>
<feature type="binding site" evidence="7">
    <location>
        <position position="232"/>
    </location>
    <ligand>
        <name>substrate</name>
    </ligand>
</feature>
<dbReference type="NCBIfam" id="NF000824">
    <property type="entry name" value="PRK00066.1"/>
    <property type="match status" value="1"/>
</dbReference>
<dbReference type="PANTHER" id="PTHR43128">
    <property type="entry name" value="L-2-HYDROXYCARBOXYLATE DEHYDROGENASE (NAD(P)(+))"/>
    <property type="match status" value="1"/>
</dbReference>
<dbReference type="NCBIfam" id="TIGR01771">
    <property type="entry name" value="L-LDH-NAD"/>
    <property type="match status" value="1"/>
</dbReference>
<name>A0A2S0KNW7_9FIRM</name>
<accession>A0A2S0KNW7</accession>
<dbReference type="SUPFAM" id="SSF56327">
    <property type="entry name" value="LDH C-terminal domain-like"/>
    <property type="match status" value="1"/>
</dbReference>
<dbReference type="GO" id="GO:0006096">
    <property type="term" value="P:glycolytic process"/>
    <property type="evidence" value="ECO:0007669"/>
    <property type="project" value="UniProtKB-UniRule"/>
</dbReference>
<dbReference type="EMBL" id="CP027226">
    <property type="protein sequence ID" value="AVM42725.1"/>
    <property type="molecule type" value="Genomic_DNA"/>
</dbReference>
<comment type="similarity">
    <text evidence="2 7">Belongs to the LDH/MDH superfamily. LDH family.</text>
</comment>
<dbReference type="InterPro" id="IPR022383">
    <property type="entry name" value="Lactate/malate_DH_C"/>
</dbReference>
<dbReference type="PROSITE" id="PS00064">
    <property type="entry name" value="L_LDH"/>
    <property type="match status" value="1"/>
</dbReference>
<evidence type="ECO:0000256" key="6">
    <source>
        <dbReference type="ARBA" id="ARBA00049258"/>
    </source>
</evidence>
<feature type="binding site" evidence="7">
    <location>
        <position position="103"/>
    </location>
    <ligand>
        <name>NAD(+)</name>
        <dbReference type="ChEBI" id="CHEBI:57540"/>
    </ligand>
</feature>
<dbReference type="HAMAP" id="MF_00488">
    <property type="entry name" value="Lactate_dehydrog"/>
    <property type="match status" value="1"/>
</dbReference>
<dbReference type="EC" id="1.1.1.27" evidence="3 7"/>
<feature type="domain" description="Lactate/malate dehydrogenase C-terminal" evidence="11">
    <location>
        <begin position="147"/>
        <end position="311"/>
    </location>
</feature>
<feature type="domain" description="Lactate/malate dehydrogenase N-terminal" evidence="10">
    <location>
        <begin position="5"/>
        <end position="144"/>
    </location>
</feature>
<dbReference type="PANTHER" id="PTHR43128:SF16">
    <property type="entry name" value="L-LACTATE DEHYDROGENASE"/>
    <property type="match status" value="1"/>
</dbReference>
<keyword evidence="4 7" id="KW-0560">Oxidoreductase</keyword>
<dbReference type="InterPro" id="IPR018177">
    <property type="entry name" value="L-lactate_DH_AS"/>
</dbReference>
<evidence type="ECO:0000313" key="12">
    <source>
        <dbReference type="EMBL" id="AVM42725.1"/>
    </source>
</evidence>
<keyword evidence="13" id="KW-1185">Reference proteome</keyword>
<evidence type="ECO:0000256" key="5">
    <source>
        <dbReference type="ARBA" id="ARBA00023027"/>
    </source>
</evidence>
<feature type="binding site" evidence="9">
    <location>
        <position position="97"/>
    </location>
    <ligand>
        <name>NAD(+)</name>
        <dbReference type="ChEBI" id="CHEBI:57540"/>
    </ligand>
</feature>
<feature type="modified residue" description="Phosphotyrosine" evidence="7">
    <location>
        <position position="223"/>
    </location>
</feature>
<protein>
    <recommendedName>
        <fullName evidence="3 7">L-lactate dehydrogenase</fullName>
        <shortName evidence="7">L-LDH</shortName>
        <ecNumber evidence="3 7">1.1.1.27</ecNumber>
    </recommendedName>
</protein>
<comment type="subunit">
    <text evidence="7">Homotetramer.</text>
</comment>
<organism evidence="12 13">
    <name type="scientific">Fastidiosipila sanguinis</name>
    <dbReference type="NCBI Taxonomy" id="236753"/>
    <lineage>
        <taxon>Bacteria</taxon>
        <taxon>Bacillati</taxon>
        <taxon>Bacillota</taxon>
        <taxon>Clostridia</taxon>
        <taxon>Eubacteriales</taxon>
        <taxon>Oscillospiraceae</taxon>
        <taxon>Fastidiosipila</taxon>
    </lineage>
</organism>
<comment type="subcellular location">
    <subcellularLocation>
        <location evidence="7">Cytoplasm</location>
    </subcellularLocation>
</comment>
<feature type="binding site" evidence="9">
    <location>
        <begin position="10"/>
        <end position="15"/>
    </location>
    <ligand>
        <name>NAD(+)</name>
        <dbReference type="ChEBI" id="CHEBI:57540"/>
    </ligand>
</feature>
<keyword evidence="7" id="KW-0963">Cytoplasm</keyword>
<dbReference type="AlphaFoldDB" id="A0A2S0KNW7"/>
<evidence type="ECO:0000259" key="10">
    <source>
        <dbReference type="Pfam" id="PF00056"/>
    </source>
</evidence>
<dbReference type="GO" id="GO:0004459">
    <property type="term" value="F:L-lactate dehydrogenase (NAD+) activity"/>
    <property type="evidence" value="ECO:0007669"/>
    <property type="project" value="UniProtKB-UniRule"/>
</dbReference>
<evidence type="ECO:0000256" key="7">
    <source>
        <dbReference type="HAMAP-Rule" id="MF_00488"/>
    </source>
</evidence>
<dbReference type="CDD" id="cd05292">
    <property type="entry name" value="LDH_2"/>
    <property type="match status" value="1"/>
</dbReference>
<dbReference type="InterPro" id="IPR015955">
    <property type="entry name" value="Lactate_DH/Glyco_Ohase_4_C"/>
</dbReference>
<feature type="binding site" evidence="7">
    <location>
        <begin position="122"/>
        <end position="125"/>
    </location>
    <ligand>
        <name>substrate</name>
    </ligand>
</feature>
<feature type="active site" description="Proton acceptor" evidence="7 8">
    <location>
        <position position="177"/>
    </location>
</feature>